<evidence type="ECO:0000256" key="11">
    <source>
        <dbReference type="SAM" id="Phobius"/>
    </source>
</evidence>
<evidence type="ECO:0000313" key="14">
    <source>
        <dbReference type="Proteomes" id="UP001652620"/>
    </source>
</evidence>
<dbReference type="PANTHER" id="PTHR24365:SF541">
    <property type="entry name" value="PROTEIN TOLL-RELATED"/>
    <property type="match status" value="1"/>
</dbReference>
<dbReference type="SMART" id="SM00082">
    <property type="entry name" value="LRRCT"/>
    <property type="match status" value="2"/>
</dbReference>
<evidence type="ECO:0000256" key="6">
    <source>
        <dbReference type="ARBA" id="ARBA00022737"/>
    </source>
</evidence>
<evidence type="ECO:0000256" key="9">
    <source>
        <dbReference type="ARBA" id="ARBA00023170"/>
    </source>
</evidence>
<feature type="chain" id="PRO_5045310016" evidence="12">
    <location>
        <begin position="27"/>
        <end position="953"/>
    </location>
</feature>
<gene>
    <name evidence="15" type="primary">LOC105228633</name>
</gene>
<dbReference type="Gene3D" id="3.40.50.10140">
    <property type="entry name" value="Toll/interleukin-1 receptor homology (TIR) domain"/>
    <property type="match status" value="1"/>
</dbReference>
<evidence type="ECO:0000256" key="4">
    <source>
        <dbReference type="ARBA" id="ARBA00022692"/>
    </source>
</evidence>
<dbReference type="Gene3D" id="3.80.10.10">
    <property type="entry name" value="Ribonuclease Inhibitor"/>
    <property type="match status" value="3"/>
</dbReference>
<feature type="signal peptide" evidence="12">
    <location>
        <begin position="1"/>
        <end position="26"/>
    </location>
</feature>
<dbReference type="InterPro" id="IPR035897">
    <property type="entry name" value="Toll_tir_struct_dom_sf"/>
</dbReference>
<sequence>MMRLQLHTVKILALFLFALHCRLTQAVITYQQCADMHTQTVCVCNHDLDATMRIVCALSANIDNKSNNNDTLSATTLTIHIYRSEQVRVYCHGYENGSAESERGYELLPSLPIGPDLMLLLVSGCNNTDVILRRFNIRHVRLLELSADTAMTSAKLTRQQIPKALLVDSLTLTAYTQLAADLFTDYKQLRFLEIQTTQLDLPLTVFQPLTNLIGLTLKARIKQAAPLQLLRAQSRLLNTVLSDGALQSLATANFSHLTQLQSLHLPRNKLSYVPAHALVPLTELLRINLSENRLRALNATMFAQQLKLVAIDLSDNELQTLPMDLFTRTQRLQELRLSHNQLKQIPNTLFAPLNYLKVLYLNNNQLSSLQPATFAYNEELQRLHLQYNRLEIAGAAMCTTFATLKNLAELFLSNNRLTHICEQPSGKNMGHIDMSHNQIELLRAPGLVALACNWARVDLSYNALQSVLLPTRLHSNKSLAALKCHSTLALNHNALHCDCHLLNFVLAKQAGFLSALTQLNTSNLYCGTPTQLRARPIDTLQAEELLCPVAAQYCPSKCRCWARTYDATLIVNCTQARLQAVPTLSTVLNTTLTAIELHLTDNTISTLPINSTVGYALVTRLYIAGNRLSVIEASQLPAQLKSLDVRHNNLTQLSNSFFTLLNVSAILSEIYLSHNNWSCDCDAEQLLITAKVHHKRIRDLDELTCADARYAKLLELAFNDICPTDMSLLFVSISLLVAALTLAVISALYFRYQLEFKVWLYAHNACLWCVTEHELDKDKPFDAFISYSHKDEHFVVHELLPGLEQGDLPFRVCTHERNWLAGAYIPEQIIESVEQSRRTIIVLSQHFIESPWARMEFRTAHQSALNERRTRIIIIMYGEVTHMDALDTELQAYLKMNTYLKWNDPWFWRKLRYAMPFKRRCALDETHAPRFVYSAMELKELNGRARFKKNLNS</sequence>
<dbReference type="SMART" id="SM00255">
    <property type="entry name" value="TIR"/>
    <property type="match status" value="1"/>
</dbReference>
<proteinExistence type="inferred from homology"/>
<keyword evidence="10" id="KW-0325">Glycoprotein</keyword>
<name>A0A8N4L141_BACDO</name>
<evidence type="ECO:0000256" key="8">
    <source>
        <dbReference type="ARBA" id="ARBA00023136"/>
    </source>
</evidence>
<dbReference type="AlphaFoldDB" id="A0A8N4L141"/>
<evidence type="ECO:0000256" key="10">
    <source>
        <dbReference type="ARBA" id="ARBA00023180"/>
    </source>
</evidence>
<dbReference type="SMART" id="SM00369">
    <property type="entry name" value="LRR_TYP"/>
    <property type="match status" value="7"/>
</dbReference>
<dbReference type="PROSITE" id="PS51450">
    <property type="entry name" value="LRR"/>
    <property type="match status" value="4"/>
</dbReference>
<keyword evidence="4 11" id="KW-0812">Transmembrane</keyword>
<dbReference type="KEGG" id="bdr:105228633"/>
<dbReference type="GO" id="GO:0005886">
    <property type="term" value="C:plasma membrane"/>
    <property type="evidence" value="ECO:0007669"/>
    <property type="project" value="TreeGrafter"/>
</dbReference>
<reference evidence="15" key="1">
    <citation type="submission" date="2025-08" db="UniProtKB">
        <authorList>
            <consortium name="RefSeq"/>
        </authorList>
    </citation>
    <scope>IDENTIFICATION</scope>
    <source>
        <tissue evidence="15">Adult</tissue>
    </source>
</reference>
<dbReference type="Pfam" id="PF01582">
    <property type="entry name" value="TIR"/>
    <property type="match status" value="1"/>
</dbReference>
<dbReference type="InterPro" id="IPR001611">
    <property type="entry name" value="Leu-rich_rpt"/>
</dbReference>
<dbReference type="SMART" id="SM00365">
    <property type="entry name" value="LRR_SD22"/>
    <property type="match status" value="4"/>
</dbReference>
<dbReference type="InterPro" id="IPR000157">
    <property type="entry name" value="TIR_dom"/>
</dbReference>
<evidence type="ECO:0000256" key="12">
    <source>
        <dbReference type="SAM" id="SignalP"/>
    </source>
</evidence>
<protein>
    <submittedName>
        <fullName evidence="15">Protein toll-like</fullName>
    </submittedName>
</protein>
<keyword evidence="7 11" id="KW-1133">Transmembrane helix</keyword>
<dbReference type="SUPFAM" id="SSF52058">
    <property type="entry name" value="L domain-like"/>
    <property type="match status" value="1"/>
</dbReference>
<organism evidence="14 15">
    <name type="scientific">Bactrocera dorsalis</name>
    <name type="common">Oriental fruit fly</name>
    <name type="synonym">Dacus dorsalis</name>
    <dbReference type="NCBI Taxonomy" id="27457"/>
    <lineage>
        <taxon>Eukaryota</taxon>
        <taxon>Metazoa</taxon>
        <taxon>Ecdysozoa</taxon>
        <taxon>Arthropoda</taxon>
        <taxon>Hexapoda</taxon>
        <taxon>Insecta</taxon>
        <taxon>Pterygota</taxon>
        <taxon>Neoptera</taxon>
        <taxon>Endopterygota</taxon>
        <taxon>Diptera</taxon>
        <taxon>Brachycera</taxon>
        <taxon>Muscomorpha</taxon>
        <taxon>Tephritoidea</taxon>
        <taxon>Tephritidae</taxon>
        <taxon>Bactrocera</taxon>
        <taxon>Bactrocera</taxon>
    </lineage>
</organism>
<evidence type="ECO:0000256" key="1">
    <source>
        <dbReference type="ARBA" id="ARBA00004479"/>
    </source>
</evidence>
<keyword evidence="3" id="KW-0433">Leucine-rich repeat</keyword>
<dbReference type="SUPFAM" id="SSF52200">
    <property type="entry name" value="Toll/Interleukin receptor TIR domain"/>
    <property type="match status" value="1"/>
</dbReference>
<dbReference type="GeneID" id="105228633"/>
<evidence type="ECO:0000256" key="3">
    <source>
        <dbReference type="ARBA" id="ARBA00022614"/>
    </source>
</evidence>
<accession>A0A8N4L141</accession>
<keyword evidence="6" id="KW-0677">Repeat</keyword>
<dbReference type="InterPro" id="IPR000483">
    <property type="entry name" value="Cys-rich_flank_reg_C"/>
</dbReference>
<feature type="transmembrane region" description="Helical" evidence="11">
    <location>
        <begin position="728"/>
        <end position="750"/>
    </location>
</feature>
<dbReference type="InterPro" id="IPR003591">
    <property type="entry name" value="Leu-rich_rpt_typical-subtyp"/>
</dbReference>
<dbReference type="InterPro" id="IPR032675">
    <property type="entry name" value="LRR_dom_sf"/>
</dbReference>
<dbReference type="Pfam" id="PF13855">
    <property type="entry name" value="LRR_8"/>
    <property type="match status" value="2"/>
</dbReference>
<dbReference type="GO" id="GO:0038023">
    <property type="term" value="F:signaling receptor activity"/>
    <property type="evidence" value="ECO:0007669"/>
    <property type="project" value="TreeGrafter"/>
</dbReference>
<dbReference type="RefSeq" id="XP_029407097.2">
    <property type="nucleotide sequence ID" value="XM_029551237.2"/>
</dbReference>
<evidence type="ECO:0000256" key="2">
    <source>
        <dbReference type="ARBA" id="ARBA00009634"/>
    </source>
</evidence>
<feature type="domain" description="TIR" evidence="13">
    <location>
        <begin position="779"/>
        <end position="915"/>
    </location>
</feature>
<evidence type="ECO:0000259" key="13">
    <source>
        <dbReference type="PROSITE" id="PS50104"/>
    </source>
</evidence>
<evidence type="ECO:0000256" key="7">
    <source>
        <dbReference type="ARBA" id="ARBA00022989"/>
    </source>
</evidence>
<comment type="subcellular location">
    <subcellularLocation>
        <location evidence="1">Membrane</location>
        <topology evidence="1">Single-pass type I membrane protein</topology>
    </subcellularLocation>
</comment>
<dbReference type="PANTHER" id="PTHR24365">
    <property type="entry name" value="TOLL-LIKE RECEPTOR"/>
    <property type="match status" value="1"/>
</dbReference>
<dbReference type="SMART" id="SM00364">
    <property type="entry name" value="LRR_BAC"/>
    <property type="match status" value="5"/>
</dbReference>
<dbReference type="GO" id="GO:0045087">
    <property type="term" value="P:innate immune response"/>
    <property type="evidence" value="ECO:0007669"/>
    <property type="project" value="TreeGrafter"/>
</dbReference>
<dbReference type="Proteomes" id="UP001652620">
    <property type="component" value="Chromosome 4"/>
</dbReference>
<dbReference type="PROSITE" id="PS50104">
    <property type="entry name" value="TIR"/>
    <property type="match status" value="1"/>
</dbReference>
<keyword evidence="5 12" id="KW-0732">Signal</keyword>
<dbReference type="OrthoDB" id="1421090at2759"/>
<evidence type="ECO:0000256" key="5">
    <source>
        <dbReference type="ARBA" id="ARBA00022729"/>
    </source>
</evidence>
<comment type="similarity">
    <text evidence="2">Belongs to the Toll-like receptor family.</text>
</comment>
<keyword evidence="8 11" id="KW-0472">Membrane</keyword>
<keyword evidence="14" id="KW-1185">Reference proteome</keyword>
<evidence type="ECO:0000313" key="15">
    <source>
        <dbReference type="RefSeq" id="XP_029407097.2"/>
    </source>
</evidence>
<keyword evidence="9" id="KW-0675">Receptor</keyword>
<dbReference type="GO" id="GO:0007165">
    <property type="term" value="P:signal transduction"/>
    <property type="evidence" value="ECO:0007669"/>
    <property type="project" value="InterPro"/>
</dbReference>
<dbReference type="PRINTS" id="PR01537">
    <property type="entry name" value="INTRLKN1R1F"/>
</dbReference>